<sequence>MFFYVVRMRHLRKFSRTSTCHLLIRPAAAIGKSTLLHQTSSTLFISFHEGVADLVEFGAAIQRLSLILIFPSFEFLTLLVPQNVMSRWYETKDKLSVGVRMTF</sequence>
<reference evidence="2" key="2">
    <citation type="submission" date="2015-01" db="EMBL/GenBank/DDBJ databases">
        <title>Evolutionary Origins and Diversification of the Mycorrhizal Mutualists.</title>
        <authorList>
            <consortium name="DOE Joint Genome Institute"/>
            <consortium name="Mycorrhizal Genomics Consortium"/>
            <person name="Kohler A."/>
            <person name="Kuo A."/>
            <person name="Nagy L.G."/>
            <person name="Floudas D."/>
            <person name="Copeland A."/>
            <person name="Barry K.W."/>
            <person name="Cichocki N."/>
            <person name="Veneault-Fourrey C."/>
            <person name="LaButti K."/>
            <person name="Lindquist E.A."/>
            <person name="Lipzen A."/>
            <person name="Lundell T."/>
            <person name="Morin E."/>
            <person name="Murat C."/>
            <person name="Riley R."/>
            <person name="Ohm R."/>
            <person name="Sun H."/>
            <person name="Tunlid A."/>
            <person name="Henrissat B."/>
            <person name="Grigoriev I.V."/>
            <person name="Hibbett D.S."/>
            <person name="Martin F."/>
        </authorList>
    </citation>
    <scope>NUCLEOTIDE SEQUENCE [LARGE SCALE GENOMIC DNA]</scope>
    <source>
        <strain evidence="2">F 1598</strain>
    </source>
</reference>
<organism evidence="1 2">
    <name type="scientific">Piloderma croceum (strain F 1598)</name>
    <dbReference type="NCBI Taxonomy" id="765440"/>
    <lineage>
        <taxon>Eukaryota</taxon>
        <taxon>Fungi</taxon>
        <taxon>Dikarya</taxon>
        <taxon>Basidiomycota</taxon>
        <taxon>Agaricomycotina</taxon>
        <taxon>Agaricomycetes</taxon>
        <taxon>Agaricomycetidae</taxon>
        <taxon>Atheliales</taxon>
        <taxon>Atheliaceae</taxon>
        <taxon>Piloderma</taxon>
    </lineage>
</organism>
<dbReference type="Proteomes" id="UP000054166">
    <property type="component" value="Unassembled WGS sequence"/>
</dbReference>
<dbReference type="HOGENOM" id="CLU_2264729_0_0_1"/>
<dbReference type="AlphaFoldDB" id="A0A0C3G3H1"/>
<evidence type="ECO:0000313" key="1">
    <source>
        <dbReference type="EMBL" id="KIM85106.1"/>
    </source>
</evidence>
<proteinExistence type="predicted"/>
<name>A0A0C3G3H1_PILCF</name>
<gene>
    <name evidence="1" type="ORF">PILCRDRAFT_817962</name>
</gene>
<reference evidence="1 2" key="1">
    <citation type="submission" date="2014-04" db="EMBL/GenBank/DDBJ databases">
        <authorList>
            <consortium name="DOE Joint Genome Institute"/>
            <person name="Kuo A."/>
            <person name="Tarkka M."/>
            <person name="Buscot F."/>
            <person name="Kohler A."/>
            <person name="Nagy L.G."/>
            <person name="Floudas D."/>
            <person name="Copeland A."/>
            <person name="Barry K.W."/>
            <person name="Cichocki N."/>
            <person name="Veneault-Fourrey C."/>
            <person name="LaButti K."/>
            <person name="Lindquist E.A."/>
            <person name="Lipzen A."/>
            <person name="Lundell T."/>
            <person name="Morin E."/>
            <person name="Murat C."/>
            <person name="Sun H."/>
            <person name="Tunlid A."/>
            <person name="Henrissat B."/>
            <person name="Grigoriev I.V."/>
            <person name="Hibbett D.S."/>
            <person name="Martin F."/>
            <person name="Nordberg H.P."/>
            <person name="Cantor M.N."/>
            <person name="Hua S.X."/>
        </authorList>
    </citation>
    <scope>NUCLEOTIDE SEQUENCE [LARGE SCALE GENOMIC DNA]</scope>
    <source>
        <strain evidence="1 2">F 1598</strain>
    </source>
</reference>
<keyword evidence="2" id="KW-1185">Reference proteome</keyword>
<accession>A0A0C3G3H1</accession>
<dbReference type="InParanoid" id="A0A0C3G3H1"/>
<evidence type="ECO:0000313" key="2">
    <source>
        <dbReference type="Proteomes" id="UP000054166"/>
    </source>
</evidence>
<dbReference type="EMBL" id="KN832986">
    <property type="protein sequence ID" value="KIM85106.1"/>
    <property type="molecule type" value="Genomic_DNA"/>
</dbReference>
<protein>
    <submittedName>
        <fullName evidence="1">Uncharacterized protein</fullName>
    </submittedName>
</protein>